<reference evidence="2 3" key="1">
    <citation type="journal article" date="2020" name="G3 (Bethesda)">
        <title>Genetic Underpinnings of Host Manipulation by Ophiocordyceps as Revealed by Comparative Transcriptomics.</title>
        <authorList>
            <person name="Will I."/>
            <person name="Das B."/>
            <person name="Trinh T."/>
            <person name="Brachmann A."/>
            <person name="Ohm R.A."/>
            <person name="de Bekker C."/>
        </authorList>
    </citation>
    <scope>NUCLEOTIDE SEQUENCE [LARGE SCALE GENOMIC DNA]</scope>
    <source>
        <strain evidence="2 3">EC05</strain>
    </source>
</reference>
<proteinExistence type="predicted"/>
<name>A0A8H4QBU4_9HYPO</name>
<dbReference type="Proteomes" id="UP000562929">
    <property type="component" value="Unassembled WGS sequence"/>
</dbReference>
<comment type="caution">
    <text evidence="2">The sequence shown here is derived from an EMBL/GenBank/DDBJ whole genome shotgun (WGS) entry which is preliminary data.</text>
</comment>
<feature type="region of interest" description="Disordered" evidence="1">
    <location>
        <begin position="104"/>
        <end position="349"/>
    </location>
</feature>
<dbReference type="OrthoDB" id="10516083at2759"/>
<protein>
    <submittedName>
        <fullName evidence="2">Protein SKG3</fullName>
    </submittedName>
</protein>
<evidence type="ECO:0000313" key="2">
    <source>
        <dbReference type="EMBL" id="KAF4594633.1"/>
    </source>
</evidence>
<dbReference type="AlphaFoldDB" id="A0A8H4QBU4"/>
<organism evidence="2 3">
    <name type="scientific">Ophiocordyceps camponoti-floridani</name>
    <dbReference type="NCBI Taxonomy" id="2030778"/>
    <lineage>
        <taxon>Eukaryota</taxon>
        <taxon>Fungi</taxon>
        <taxon>Dikarya</taxon>
        <taxon>Ascomycota</taxon>
        <taxon>Pezizomycotina</taxon>
        <taxon>Sordariomycetes</taxon>
        <taxon>Hypocreomycetidae</taxon>
        <taxon>Hypocreales</taxon>
        <taxon>Ophiocordycipitaceae</taxon>
        <taxon>Ophiocordyceps</taxon>
    </lineage>
</organism>
<gene>
    <name evidence="2" type="ORF">GQ602_000246</name>
</gene>
<dbReference type="EMBL" id="JAACLJ010000001">
    <property type="protein sequence ID" value="KAF4594633.1"/>
    <property type="molecule type" value="Genomic_DNA"/>
</dbReference>
<keyword evidence="3" id="KW-1185">Reference proteome</keyword>
<evidence type="ECO:0000313" key="3">
    <source>
        <dbReference type="Proteomes" id="UP000562929"/>
    </source>
</evidence>
<accession>A0A8H4QBU4</accession>
<evidence type="ECO:0000256" key="1">
    <source>
        <dbReference type="SAM" id="MobiDB-lite"/>
    </source>
</evidence>
<feature type="compositionally biased region" description="Low complexity" evidence="1">
    <location>
        <begin position="276"/>
        <end position="285"/>
    </location>
</feature>
<sequence>MDAARLIPPGLIPPGLIQTGLLTRANPMVDRNRVVHCRHPAGPEDIHSLLIIAEGRLSDPLPDTIHHITSKDLALIRGLPAKGHQSLTPNDIIDHYVTDAQRGVPLQDKRGPPAPPPPHHNAAIGGLDGHRGGSRPVGSPISPHGPIPQHARPGAPRPGGGMDPRGMPRTPELGQSDGQFGPGLSPNSRGMYGSEQGGLPGRHSPRSPMHNAGPELDERGMRSPARYAGGSPGALGTPQRLPPDSHPQQRGMMPTSPQYSHGGNLRVGASPGGPGSRTPSPQSSPHYAMARTGGPLPPQHGGAMGPPPGSFSRPLRPGAQSPPEPRYEPGTGSGQDPRKLAQQFQGHAF</sequence>